<sequence length="206" mass="23009">MVQKAPSSITPCLRRHAKFITPEYSYPLKLSVTRQTKPFHNLYMFHHHTTTHHPLEVPPQQDRRILYPPHEVDPKGPCSRNLSEASRGRVGVSHGFMLDETTIKTGAFKVVKGIIGRQSTLGMAEFPCVIETELEVVAPAIVFGRGGAGGAGERRYRGRCAFLVIPRVMGTPLSVRVEPQKLIDFANTCLFCRDLSLRGHVARILQ</sequence>
<organism evidence="1 2">
    <name type="scientific">Vitis vinifera</name>
    <name type="common">Grape</name>
    <dbReference type="NCBI Taxonomy" id="29760"/>
    <lineage>
        <taxon>Eukaryota</taxon>
        <taxon>Viridiplantae</taxon>
        <taxon>Streptophyta</taxon>
        <taxon>Embryophyta</taxon>
        <taxon>Tracheophyta</taxon>
        <taxon>Spermatophyta</taxon>
        <taxon>Magnoliopsida</taxon>
        <taxon>eudicotyledons</taxon>
        <taxon>Gunneridae</taxon>
        <taxon>Pentapetalae</taxon>
        <taxon>rosids</taxon>
        <taxon>Vitales</taxon>
        <taxon>Vitaceae</taxon>
        <taxon>Viteae</taxon>
        <taxon>Vitis</taxon>
    </lineage>
</organism>
<gene>
    <name evidence="1" type="ordered locus">VIT_15s0021g00160</name>
</gene>
<evidence type="ECO:0000313" key="2">
    <source>
        <dbReference type="Proteomes" id="UP000009183"/>
    </source>
</evidence>
<dbReference type="EMBL" id="FN594952">
    <property type="protein sequence ID" value="CCB43955.1"/>
    <property type="molecule type" value="Genomic_DNA"/>
</dbReference>
<reference evidence="2" key="1">
    <citation type="journal article" date="2007" name="Nature">
        <title>The grapevine genome sequence suggests ancestral hexaploidization in major angiosperm phyla.</title>
        <authorList>
            <consortium name="The French-Italian Public Consortium for Grapevine Genome Characterization."/>
            <person name="Jaillon O."/>
            <person name="Aury J.-M."/>
            <person name="Noel B."/>
            <person name="Policriti A."/>
            <person name="Clepet C."/>
            <person name="Casagrande A."/>
            <person name="Choisne N."/>
            <person name="Aubourg S."/>
            <person name="Vitulo N."/>
            <person name="Jubin C."/>
            <person name="Vezzi A."/>
            <person name="Legeai F."/>
            <person name="Hugueney P."/>
            <person name="Dasilva C."/>
            <person name="Horner D."/>
            <person name="Mica E."/>
            <person name="Jublot D."/>
            <person name="Poulain J."/>
            <person name="Bruyere C."/>
            <person name="Billault A."/>
            <person name="Segurens B."/>
            <person name="Gouyvenoux M."/>
            <person name="Ugarte E."/>
            <person name="Cattonaro F."/>
            <person name="Anthouard V."/>
            <person name="Vico V."/>
            <person name="Del Fabbro C."/>
            <person name="Alaux M."/>
            <person name="Di Gaspero G."/>
            <person name="Dumas V."/>
            <person name="Felice N."/>
            <person name="Paillard S."/>
            <person name="Juman I."/>
            <person name="Moroldo M."/>
            <person name="Scalabrin S."/>
            <person name="Canaguier A."/>
            <person name="Le Clainche I."/>
            <person name="Malacrida G."/>
            <person name="Durand E."/>
            <person name="Pesole G."/>
            <person name="Laucou V."/>
            <person name="Chatelet P."/>
            <person name="Merdinoglu D."/>
            <person name="Delledonne M."/>
            <person name="Pezzotti M."/>
            <person name="Lecharny A."/>
            <person name="Scarpelli C."/>
            <person name="Artiguenave F."/>
            <person name="Pe M.E."/>
            <person name="Valle G."/>
            <person name="Morgante M."/>
            <person name="Caboche M."/>
            <person name="Adam-Blondon A.-F."/>
            <person name="Weissenbach J."/>
            <person name="Quetier F."/>
            <person name="Wincker P."/>
        </authorList>
    </citation>
    <scope>NUCLEOTIDE SEQUENCE [LARGE SCALE GENOMIC DNA]</scope>
    <source>
        <strain evidence="2">cv. Pinot noir / PN40024</strain>
    </source>
</reference>
<accession>F6GVH1</accession>
<name>F6GVH1_VITVI</name>
<dbReference type="Proteomes" id="UP000009183">
    <property type="component" value="Chromosome 15"/>
</dbReference>
<dbReference type="AlphaFoldDB" id="F6GVH1"/>
<dbReference type="HOGENOM" id="CLU_1333976_0_0_1"/>
<evidence type="ECO:0000313" key="1">
    <source>
        <dbReference type="EMBL" id="CCB43955.1"/>
    </source>
</evidence>
<protein>
    <submittedName>
        <fullName evidence="1">Uncharacterized protein</fullName>
    </submittedName>
</protein>
<dbReference type="PaxDb" id="29760-VIT_15s0021g00160.t01"/>
<proteinExistence type="predicted"/>
<dbReference type="InParanoid" id="F6GVH1"/>
<keyword evidence="2" id="KW-1185">Reference proteome</keyword>